<dbReference type="RefSeq" id="WP_345481431.1">
    <property type="nucleotide sequence ID" value="NZ_BAABLP010000004.1"/>
</dbReference>
<proteinExistence type="inferred from homology"/>
<protein>
    <submittedName>
        <fullName evidence="3">SDR family NAD(P)-dependent oxidoreductase</fullName>
    </submittedName>
</protein>
<dbReference type="InterPro" id="IPR002347">
    <property type="entry name" value="SDR_fam"/>
</dbReference>
<dbReference type="Proteomes" id="UP001500121">
    <property type="component" value="Unassembled WGS sequence"/>
</dbReference>
<dbReference type="PANTHER" id="PTHR44196">
    <property type="entry name" value="DEHYDROGENASE/REDUCTASE SDR FAMILY MEMBER 7B"/>
    <property type="match status" value="1"/>
</dbReference>
<sequence>MSTEQGRIAWVVGASSGMGRAAALAAAREGRAVAVSARRADRLDAVVAEITAAGGVARAYPGDATETDWAQRTAQAVAQDLGGIDELVLAAGLNTPQRAWADQSIAELEDVVSVNLVAAVRAIDAALPALRVRGGTVVVVSSYSAWTFSPGAGVAYSASKTALGSICRTLNAQEAQHGIRATHLCPGDVDTDFLSRRPVVPDAEARAVMLTADDVARSILHVLDAPPHVRIDELVISPLAQR</sequence>
<accession>A0ABP8Z9J2</accession>
<keyword evidence="4" id="KW-1185">Reference proteome</keyword>
<evidence type="ECO:0000313" key="4">
    <source>
        <dbReference type="Proteomes" id="UP001500121"/>
    </source>
</evidence>
<comment type="similarity">
    <text evidence="1">Belongs to the short-chain dehydrogenases/reductases (SDR) family.</text>
</comment>
<reference evidence="4" key="1">
    <citation type="journal article" date="2019" name="Int. J. Syst. Evol. Microbiol.">
        <title>The Global Catalogue of Microorganisms (GCM) 10K type strain sequencing project: providing services to taxonomists for standard genome sequencing and annotation.</title>
        <authorList>
            <consortium name="The Broad Institute Genomics Platform"/>
            <consortium name="The Broad Institute Genome Sequencing Center for Infectious Disease"/>
            <person name="Wu L."/>
            <person name="Ma J."/>
        </authorList>
    </citation>
    <scope>NUCLEOTIDE SEQUENCE [LARGE SCALE GENOMIC DNA]</scope>
    <source>
        <strain evidence="4">JCM 19015</strain>
    </source>
</reference>
<keyword evidence="2" id="KW-0560">Oxidoreductase</keyword>
<dbReference type="PANTHER" id="PTHR44196:SF1">
    <property type="entry name" value="DEHYDROGENASE_REDUCTASE SDR FAMILY MEMBER 7B"/>
    <property type="match status" value="1"/>
</dbReference>
<dbReference type="SUPFAM" id="SSF51735">
    <property type="entry name" value="NAD(P)-binding Rossmann-fold domains"/>
    <property type="match status" value="1"/>
</dbReference>
<evidence type="ECO:0000256" key="1">
    <source>
        <dbReference type="ARBA" id="ARBA00006484"/>
    </source>
</evidence>
<evidence type="ECO:0000313" key="3">
    <source>
        <dbReference type="EMBL" id="GAA4750567.1"/>
    </source>
</evidence>
<gene>
    <name evidence="3" type="ORF">GCM10025783_23860</name>
</gene>
<dbReference type="EMBL" id="BAABLP010000004">
    <property type="protein sequence ID" value="GAA4750567.1"/>
    <property type="molecule type" value="Genomic_DNA"/>
</dbReference>
<dbReference type="PRINTS" id="PR00081">
    <property type="entry name" value="GDHRDH"/>
</dbReference>
<evidence type="ECO:0000256" key="2">
    <source>
        <dbReference type="ARBA" id="ARBA00023002"/>
    </source>
</evidence>
<name>A0ABP8Z9J2_9MICO</name>
<comment type="caution">
    <text evidence="3">The sequence shown here is derived from an EMBL/GenBank/DDBJ whole genome shotgun (WGS) entry which is preliminary data.</text>
</comment>
<dbReference type="Gene3D" id="3.40.50.720">
    <property type="entry name" value="NAD(P)-binding Rossmann-like Domain"/>
    <property type="match status" value="1"/>
</dbReference>
<dbReference type="InterPro" id="IPR036291">
    <property type="entry name" value="NAD(P)-bd_dom_sf"/>
</dbReference>
<dbReference type="Pfam" id="PF00106">
    <property type="entry name" value="adh_short"/>
    <property type="match status" value="1"/>
</dbReference>
<organism evidence="3 4">
    <name type="scientific">Amnibacterium soli</name>
    <dbReference type="NCBI Taxonomy" id="1282736"/>
    <lineage>
        <taxon>Bacteria</taxon>
        <taxon>Bacillati</taxon>
        <taxon>Actinomycetota</taxon>
        <taxon>Actinomycetes</taxon>
        <taxon>Micrococcales</taxon>
        <taxon>Microbacteriaceae</taxon>
        <taxon>Amnibacterium</taxon>
    </lineage>
</organism>